<gene>
    <name evidence="7" type="ORF">EVEC_LOCUS716</name>
</gene>
<evidence type="ECO:0000313" key="7">
    <source>
        <dbReference type="EMBL" id="VDD85573.1"/>
    </source>
</evidence>
<dbReference type="PANTHER" id="PTHR10981">
    <property type="entry name" value="BATTENIN"/>
    <property type="match status" value="1"/>
</dbReference>
<feature type="transmembrane region" description="Helical" evidence="6">
    <location>
        <begin position="264"/>
        <end position="282"/>
    </location>
</feature>
<keyword evidence="8" id="KW-1185">Reference proteome</keyword>
<accession>A0A158Q942</accession>
<dbReference type="Pfam" id="PF02487">
    <property type="entry name" value="CLN3"/>
    <property type="match status" value="1"/>
</dbReference>
<evidence type="ECO:0000256" key="1">
    <source>
        <dbReference type="ARBA" id="ARBA00004127"/>
    </source>
</evidence>
<protein>
    <recommendedName>
        <fullName evidence="6">Battenin</fullName>
    </recommendedName>
</protein>
<dbReference type="GO" id="GO:0051453">
    <property type="term" value="P:regulation of intracellular pH"/>
    <property type="evidence" value="ECO:0007669"/>
    <property type="project" value="TreeGrafter"/>
</dbReference>
<dbReference type="PRINTS" id="PR01315">
    <property type="entry name" value="BATTENIN"/>
</dbReference>
<dbReference type="STRING" id="51028.A0A158Q942"/>
<dbReference type="WBParaSite" id="EVEC_0000100801-mRNA-1">
    <property type="protein sequence ID" value="EVEC_0000100801-mRNA-1"/>
    <property type="gene ID" value="EVEC_0000100801"/>
</dbReference>
<reference evidence="7 8" key="2">
    <citation type="submission" date="2018-10" db="EMBL/GenBank/DDBJ databases">
        <authorList>
            <consortium name="Pathogen Informatics"/>
        </authorList>
    </citation>
    <scope>NUCLEOTIDE SEQUENCE [LARGE SCALE GENOMIC DNA]</scope>
</reference>
<evidence type="ECO:0000313" key="8">
    <source>
        <dbReference type="Proteomes" id="UP000274131"/>
    </source>
</evidence>
<proteinExistence type="inferred from homology"/>
<feature type="transmembrane region" description="Helical" evidence="6">
    <location>
        <begin position="70"/>
        <end position="89"/>
    </location>
</feature>
<comment type="similarity">
    <text evidence="2 6">Belongs to the battenin family.</text>
</comment>
<dbReference type="OrthoDB" id="5965864at2759"/>
<evidence type="ECO:0000256" key="5">
    <source>
        <dbReference type="ARBA" id="ARBA00023136"/>
    </source>
</evidence>
<feature type="transmembrane region" description="Helical" evidence="6">
    <location>
        <begin position="127"/>
        <end position="145"/>
    </location>
</feature>
<evidence type="ECO:0000256" key="4">
    <source>
        <dbReference type="ARBA" id="ARBA00022989"/>
    </source>
</evidence>
<keyword evidence="3 6" id="KW-0812">Transmembrane</keyword>
<comment type="subcellular location">
    <subcellularLocation>
        <location evidence="1">Endomembrane system</location>
        <topology evidence="1">Multi-pass membrane protein</topology>
    </subcellularLocation>
    <subcellularLocation>
        <location evidence="6">Lysosome membrane</location>
        <topology evidence="6">Multi-pass membrane protein</topology>
    </subcellularLocation>
</comment>
<reference evidence="9" key="1">
    <citation type="submission" date="2016-04" db="UniProtKB">
        <authorList>
            <consortium name="WormBaseParasite"/>
        </authorList>
    </citation>
    <scope>IDENTIFICATION</scope>
</reference>
<dbReference type="GO" id="GO:0005765">
    <property type="term" value="C:lysosomal membrane"/>
    <property type="evidence" value="ECO:0007669"/>
    <property type="project" value="UniProtKB-SubCell"/>
</dbReference>
<dbReference type="PANTHER" id="PTHR10981:SF8">
    <property type="entry name" value="BATTENIN"/>
    <property type="match status" value="1"/>
</dbReference>
<dbReference type="PIRSF" id="PIRSF015974">
    <property type="entry name" value="CLN3_BTN1"/>
    <property type="match status" value="1"/>
</dbReference>
<dbReference type="Proteomes" id="UP000274131">
    <property type="component" value="Unassembled WGS sequence"/>
</dbReference>
<dbReference type="EMBL" id="UXUI01007133">
    <property type="protein sequence ID" value="VDD85573.1"/>
    <property type="molecule type" value="Genomic_DNA"/>
</dbReference>
<feature type="transmembrane region" description="Helical" evidence="6">
    <location>
        <begin position="361"/>
        <end position="384"/>
    </location>
</feature>
<evidence type="ECO:0000256" key="3">
    <source>
        <dbReference type="ARBA" id="ARBA00022692"/>
    </source>
</evidence>
<evidence type="ECO:0000256" key="2">
    <source>
        <dbReference type="ARBA" id="ARBA00007467"/>
    </source>
</evidence>
<keyword evidence="6" id="KW-0458">Lysosome</keyword>
<dbReference type="GO" id="GO:0012505">
    <property type="term" value="C:endomembrane system"/>
    <property type="evidence" value="ECO:0007669"/>
    <property type="project" value="UniProtKB-SubCell"/>
</dbReference>
<feature type="transmembrane region" description="Helical" evidence="6">
    <location>
        <begin position="334"/>
        <end position="355"/>
    </location>
</feature>
<keyword evidence="4 6" id="KW-1133">Transmembrane helix</keyword>
<dbReference type="InterPro" id="IPR036259">
    <property type="entry name" value="MFS_trans_sf"/>
</dbReference>
<evidence type="ECO:0000313" key="9">
    <source>
        <dbReference type="WBParaSite" id="EVEC_0000100801-mRNA-1"/>
    </source>
</evidence>
<dbReference type="SUPFAM" id="SSF103473">
    <property type="entry name" value="MFS general substrate transporter"/>
    <property type="match status" value="1"/>
</dbReference>
<keyword evidence="5 6" id="KW-0472">Membrane</keyword>
<dbReference type="InterPro" id="IPR003492">
    <property type="entry name" value="Battenin_disease_Cln3"/>
</dbReference>
<organism evidence="9">
    <name type="scientific">Enterobius vermicularis</name>
    <name type="common">Human pinworm</name>
    <dbReference type="NCBI Taxonomy" id="51028"/>
    <lineage>
        <taxon>Eukaryota</taxon>
        <taxon>Metazoa</taxon>
        <taxon>Ecdysozoa</taxon>
        <taxon>Nematoda</taxon>
        <taxon>Chromadorea</taxon>
        <taxon>Rhabditida</taxon>
        <taxon>Spirurina</taxon>
        <taxon>Oxyuridomorpha</taxon>
        <taxon>Oxyuroidea</taxon>
        <taxon>Oxyuridae</taxon>
        <taxon>Enterobius</taxon>
    </lineage>
</organism>
<evidence type="ECO:0000256" key="6">
    <source>
        <dbReference type="RuleBase" id="RU361113"/>
    </source>
</evidence>
<dbReference type="GO" id="GO:0007040">
    <property type="term" value="P:lysosome organization"/>
    <property type="evidence" value="ECO:0007669"/>
    <property type="project" value="TreeGrafter"/>
</dbReference>
<dbReference type="InterPro" id="IPR018460">
    <property type="entry name" value="Battenin_disease_Cln3_subgr"/>
</dbReference>
<feature type="transmembrane region" description="Helical" evidence="6">
    <location>
        <begin position="95"/>
        <end position="115"/>
    </location>
</feature>
<feature type="transmembrane region" description="Helical" evidence="6">
    <location>
        <begin position="157"/>
        <end position="177"/>
    </location>
</feature>
<sequence>MLSAAQDILDEQEDNDESSDKTDNNCAGNFTERPCSKVSTGAVLLADILPTLLVKMTFPLFMQRIPFGARHVFICFMQAASFLIVAFSASISMSLIGVVVASIGCGIGEITYLSLTPYFGRNTISTWSSGTGGAGVIGALAYAGLTDEHLGNLSPKTTLLVMLIIPAIFFVSYYLLLEFPSTVYQAKLLKPRSWIVPSNKISPTTPDLSNLENSEKAVNEFIKVQLQKTELDGYASIGETSTEVTAVDDSVAVKQRHLCMKEKFLLILPLLKYMIPLMTVYIGEYLINQGIVQLIFFNCSHGWHLSLSSQYRWYQVLYQAGVFVSRSSINVIRLPYFIMVLLPILQILNAVLFFLDSLYFFIPHIWILFLLIIFEGLFGGSSYVNTFDHIHKKVGVFIHRFSGQQDSRDYRGGEGLRLFIRVMNLVVKCLFEGHVRVAPDVREYSMSVGSLGDSIGIVIAGFLSIPLHNYVCGTKLPKPERFSSA</sequence>
<name>A0A158Q942_ENTVE</name>
<dbReference type="AlphaFoldDB" id="A0A158Q942"/>